<dbReference type="PANTHER" id="PTHR11102:SF160">
    <property type="entry name" value="ERAD-ASSOCIATED E3 UBIQUITIN-PROTEIN LIGASE COMPONENT HRD3"/>
    <property type="match status" value="1"/>
</dbReference>
<dbReference type="SUPFAM" id="SSF81901">
    <property type="entry name" value="HCP-like"/>
    <property type="match status" value="1"/>
</dbReference>
<dbReference type="Proteomes" id="UP000596827">
    <property type="component" value="Unassembled WGS sequence"/>
</dbReference>
<sequence>MKLRSSLSTTRCVAAVAMLCAIAAGANAGPAEDLREAEAAAGAGDVHTAMSLLRKAADKNHPVAQARLAELLHAAEFDAEALDLYKRSAAQGEAAGEFGMGVMYANGAAVKRDDALALDWYRKAEKKNYPPALDAIARAYRTGTLGLPKDLALANELEARRKSLLAAAKK</sequence>
<feature type="signal peptide" evidence="1">
    <location>
        <begin position="1"/>
        <end position="28"/>
    </location>
</feature>
<keyword evidence="3" id="KW-1185">Reference proteome</keyword>
<reference evidence="2" key="1">
    <citation type="submission" date="2020-08" db="EMBL/GenBank/DDBJ databases">
        <title>Ramlibacter sp. GTP1 16S ribosomal RNA gene genome sequencing and assembly.</title>
        <authorList>
            <person name="Kang M."/>
        </authorList>
    </citation>
    <scope>NUCLEOTIDE SEQUENCE</scope>
    <source>
        <strain evidence="2">GTP1</strain>
    </source>
</reference>
<dbReference type="RefSeq" id="WP_187080449.1">
    <property type="nucleotide sequence ID" value="NZ_JACORU010000001.1"/>
</dbReference>
<feature type="chain" id="PRO_5037908533" evidence="1">
    <location>
        <begin position="29"/>
        <end position="170"/>
    </location>
</feature>
<dbReference type="InterPro" id="IPR006597">
    <property type="entry name" value="Sel1-like"/>
</dbReference>
<keyword evidence="1" id="KW-0732">Signal</keyword>
<dbReference type="Gene3D" id="1.25.40.10">
    <property type="entry name" value="Tetratricopeptide repeat domain"/>
    <property type="match status" value="1"/>
</dbReference>
<dbReference type="EMBL" id="JACORU010000001">
    <property type="protein sequence ID" value="MBC5764044.1"/>
    <property type="molecule type" value="Genomic_DNA"/>
</dbReference>
<organism evidence="2 3">
    <name type="scientific">Ramlibacter albus</name>
    <dbReference type="NCBI Taxonomy" id="2079448"/>
    <lineage>
        <taxon>Bacteria</taxon>
        <taxon>Pseudomonadati</taxon>
        <taxon>Pseudomonadota</taxon>
        <taxon>Betaproteobacteria</taxon>
        <taxon>Burkholderiales</taxon>
        <taxon>Comamonadaceae</taxon>
        <taxon>Ramlibacter</taxon>
    </lineage>
</organism>
<accession>A0A923S148</accession>
<comment type="caution">
    <text evidence="2">The sequence shown here is derived from an EMBL/GenBank/DDBJ whole genome shotgun (WGS) entry which is preliminary data.</text>
</comment>
<proteinExistence type="predicted"/>
<evidence type="ECO:0000313" key="2">
    <source>
        <dbReference type="EMBL" id="MBC5764044.1"/>
    </source>
</evidence>
<name>A0A923S148_9BURK</name>
<dbReference type="Pfam" id="PF08238">
    <property type="entry name" value="Sel1"/>
    <property type="match status" value="4"/>
</dbReference>
<dbReference type="InterPro" id="IPR050767">
    <property type="entry name" value="Sel1_AlgK"/>
</dbReference>
<evidence type="ECO:0000313" key="3">
    <source>
        <dbReference type="Proteomes" id="UP000596827"/>
    </source>
</evidence>
<dbReference type="SMART" id="SM00671">
    <property type="entry name" value="SEL1"/>
    <property type="match status" value="2"/>
</dbReference>
<evidence type="ECO:0000256" key="1">
    <source>
        <dbReference type="SAM" id="SignalP"/>
    </source>
</evidence>
<dbReference type="AlphaFoldDB" id="A0A923S148"/>
<dbReference type="PANTHER" id="PTHR11102">
    <property type="entry name" value="SEL-1-LIKE PROTEIN"/>
    <property type="match status" value="1"/>
</dbReference>
<dbReference type="InterPro" id="IPR011990">
    <property type="entry name" value="TPR-like_helical_dom_sf"/>
</dbReference>
<protein>
    <submittedName>
        <fullName evidence="2">Sel1 repeat family protein</fullName>
    </submittedName>
</protein>
<gene>
    <name evidence="2" type="ORF">H8R02_06250</name>
</gene>